<evidence type="ECO:0000313" key="1">
    <source>
        <dbReference type="EMBL" id="MBV7275926.1"/>
    </source>
</evidence>
<reference evidence="1" key="1">
    <citation type="submission" date="2020-12" db="EMBL/GenBank/DDBJ databases">
        <title>Clostridium thailandense sp. nov., a novel acetogenic bacterium isolated from peat land soil in Thailand.</title>
        <authorList>
            <person name="Chaikitkaew S."/>
            <person name="Birkeland N.K."/>
        </authorList>
    </citation>
    <scope>NUCLEOTIDE SEQUENCE</scope>
    <source>
        <strain evidence="1">PL3</strain>
    </source>
</reference>
<evidence type="ECO:0008006" key="3">
    <source>
        <dbReference type="Google" id="ProtNLM"/>
    </source>
</evidence>
<dbReference type="AlphaFoldDB" id="A0A949U1Z8"/>
<dbReference type="EMBL" id="JAEEGC010000141">
    <property type="protein sequence ID" value="MBV7275926.1"/>
    <property type="molecule type" value="Genomic_DNA"/>
</dbReference>
<protein>
    <recommendedName>
        <fullName evidence="3">Gp5/Type VI secretion system Vgr protein OB-fold domain-containing protein</fullName>
    </recommendedName>
</protein>
<name>A0A949U1Z8_9CLOT</name>
<accession>A0A949U1Z8</accession>
<dbReference type="Proteomes" id="UP000694308">
    <property type="component" value="Unassembled WGS sequence"/>
</dbReference>
<keyword evidence="2" id="KW-1185">Reference proteome</keyword>
<feature type="non-terminal residue" evidence="1">
    <location>
        <position position="1"/>
    </location>
</feature>
<proteinExistence type="predicted"/>
<comment type="caution">
    <text evidence="1">The sequence shown here is derived from an EMBL/GenBank/DDBJ whole genome shotgun (WGS) entry which is preliminary data.</text>
</comment>
<gene>
    <name evidence="1" type="ORF">I6U48_23820</name>
</gene>
<organism evidence="1 2">
    <name type="scientific">Clostridium thailandense</name>
    <dbReference type="NCBI Taxonomy" id="2794346"/>
    <lineage>
        <taxon>Bacteria</taxon>
        <taxon>Bacillati</taxon>
        <taxon>Bacillota</taxon>
        <taxon>Clostridia</taxon>
        <taxon>Eubacteriales</taxon>
        <taxon>Clostridiaceae</taxon>
        <taxon>Clostridium</taxon>
    </lineage>
</organism>
<sequence length="284" mass="30762">KTKFWFGPPKGEEVGQLEDFNYSISKKIGNFRSSSENYNKTIEENDFIYYKIETDRILNIGDSVSFKDKKLYVFGAIATMQDSILKHEYILSPKNGLTQDLVLNNKIKGTSIEGKVIGVSSDTVKVHLQIDEKQSSGEAYAFPYSTPYTSEGNTGMYCMPEMGDSVKIYFPTNKEEEGIAINSIRKSDGGLPDPGVKMFRTSSGKEIKFTDGEITISANGAVITISDSGIQISGGGVSISGGSISLNAGTITVSAKDSIGLKCKASEIQMSGETSIKGSKVRNN</sequence>
<evidence type="ECO:0000313" key="2">
    <source>
        <dbReference type="Proteomes" id="UP000694308"/>
    </source>
</evidence>